<keyword evidence="5" id="KW-0479">Metal-binding</keyword>
<evidence type="ECO:0000256" key="7">
    <source>
        <dbReference type="ARBA" id="ARBA00022842"/>
    </source>
</evidence>
<dbReference type="AlphaFoldDB" id="A0A6M1RNR9"/>
<dbReference type="InterPro" id="IPR003607">
    <property type="entry name" value="HD/PDEase_dom"/>
</dbReference>
<evidence type="ECO:0000313" key="13">
    <source>
        <dbReference type="EMBL" id="NGO39313.1"/>
    </source>
</evidence>
<evidence type="ECO:0000256" key="9">
    <source>
        <dbReference type="SAM" id="MobiDB-lite"/>
    </source>
</evidence>
<evidence type="ECO:0000256" key="3">
    <source>
        <dbReference type="ARBA" id="ARBA00022694"/>
    </source>
</evidence>
<name>A0A6M1RNR9_9BACT</name>
<keyword evidence="2 8" id="KW-0808">Transferase</keyword>
<evidence type="ECO:0000256" key="5">
    <source>
        <dbReference type="ARBA" id="ARBA00022723"/>
    </source>
</evidence>
<dbReference type="InterPro" id="IPR006675">
    <property type="entry name" value="HDIG_dom"/>
</dbReference>
<dbReference type="InterPro" id="IPR006674">
    <property type="entry name" value="HD_domain"/>
</dbReference>
<feature type="domain" description="tRNA nucleotidyltransferase/poly(A) polymerase RNA and SrmB- binding" evidence="12">
    <location>
        <begin position="170"/>
        <end position="231"/>
    </location>
</feature>
<dbReference type="InterPro" id="IPR050264">
    <property type="entry name" value="Bact_CCA-adding_enz_type3_sf"/>
</dbReference>
<dbReference type="Pfam" id="PF01966">
    <property type="entry name" value="HD"/>
    <property type="match status" value="1"/>
</dbReference>
<dbReference type="InterPro" id="IPR032828">
    <property type="entry name" value="PolyA_RNA-bd"/>
</dbReference>
<dbReference type="InterPro" id="IPR043519">
    <property type="entry name" value="NT_sf"/>
</dbReference>
<feature type="region of interest" description="Disordered" evidence="9">
    <location>
        <begin position="444"/>
        <end position="484"/>
    </location>
</feature>
<comment type="cofactor">
    <cofactor evidence="1">
        <name>Mg(2+)</name>
        <dbReference type="ChEBI" id="CHEBI:18420"/>
    </cofactor>
</comment>
<keyword evidence="7" id="KW-0460">Magnesium</keyword>
<dbReference type="GO" id="GO:0016779">
    <property type="term" value="F:nucleotidyltransferase activity"/>
    <property type="evidence" value="ECO:0007669"/>
    <property type="project" value="UniProtKB-KW"/>
</dbReference>
<evidence type="ECO:0000259" key="12">
    <source>
        <dbReference type="Pfam" id="PF12627"/>
    </source>
</evidence>
<dbReference type="CDD" id="cd00077">
    <property type="entry name" value="HDc"/>
    <property type="match status" value="1"/>
</dbReference>
<dbReference type="PANTHER" id="PTHR46173">
    <property type="entry name" value="CCA TRNA NUCLEOTIDYLTRANSFERASE 1, MITOCHONDRIAL"/>
    <property type="match status" value="1"/>
</dbReference>
<comment type="similarity">
    <text evidence="8">Belongs to the tRNA nucleotidyltransferase/poly(A) polymerase family.</text>
</comment>
<proteinExistence type="inferred from homology"/>
<evidence type="ECO:0000259" key="11">
    <source>
        <dbReference type="Pfam" id="PF01966"/>
    </source>
</evidence>
<sequence length="484" mass="54408">MDGGLRRVAYDVVDRLQRAGFEAFWVGGCVRDMLLGKDPEDYDVATSARPEQVELLFPRTVAVGRSFGVVRVIEGPWTVEVATFRAEAGYEDGRHPSEVRFADARADALRRDFTINGLFYDPIRGELHDWVGGRRDLEARLIRTIGEPEQRFAEDHLRMLRAVRFAAQLGFEVEERTLAAIRAQAPLLGRISAERIRDELLKLFEPPHATRGLRLLRESGLLAVVLPELAAFEGCEQSPDHHPEGTVWEHVMRMLELMPAGADRLLPWAVLLHDVGKPVTARREPETGRIRFFEHEKVGEQMTREILERLRFPRRDIETVAFVVRHHMQFKDVPQMRKATLRRMLLRPTFPLELELHRLDCLGSHGRLDVYEMLVRERAELERRPELVPPLLTGRDLLALGMRPGPELGRLLCQLREKQLAEELTTRDQALAWVREQLGAVAPERAGSGAAAPGREGADPSAAPVTTPGPGSTPAAGSTGAGDR</sequence>
<keyword evidence="8" id="KW-0694">RNA-binding</keyword>
<dbReference type="GO" id="GO:0008033">
    <property type="term" value="P:tRNA processing"/>
    <property type="evidence" value="ECO:0007669"/>
    <property type="project" value="UniProtKB-KW"/>
</dbReference>
<keyword evidence="4" id="KW-0548">Nucleotidyltransferase</keyword>
<dbReference type="GO" id="GO:0000049">
    <property type="term" value="F:tRNA binding"/>
    <property type="evidence" value="ECO:0007669"/>
    <property type="project" value="TreeGrafter"/>
</dbReference>
<gene>
    <name evidence="13" type="ORF">G4L39_07860</name>
</gene>
<dbReference type="InterPro" id="IPR002646">
    <property type="entry name" value="PolA_pol_head_dom"/>
</dbReference>
<dbReference type="Proteomes" id="UP000477311">
    <property type="component" value="Unassembled WGS sequence"/>
</dbReference>
<dbReference type="NCBIfam" id="TIGR00277">
    <property type="entry name" value="HDIG"/>
    <property type="match status" value="1"/>
</dbReference>
<feature type="domain" description="HD" evidence="11">
    <location>
        <begin position="249"/>
        <end position="335"/>
    </location>
</feature>
<dbReference type="GO" id="GO:0000166">
    <property type="term" value="F:nucleotide binding"/>
    <property type="evidence" value="ECO:0007669"/>
    <property type="project" value="UniProtKB-KW"/>
</dbReference>
<dbReference type="GO" id="GO:0046872">
    <property type="term" value="F:metal ion binding"/>
    <property type="evidence" value="ECO:0007669"/>
    <property type="project" value="UniProtKB-KW"/>
</dbReference>
<evidence type="ECO:0000259" key="10">
    <source>
        <dbReference type="Pfam" id="PF01743"/>
    </source>
</evidence>
<accession>A0A6M1RNR9</accession>
<keyword evidence="6" id="KW-0547">Nucleotide-binding</keyword>
<dbReference type="Pfam" id="PF01743">
    <property type="entry name" value="PolyA_pol"/>
    <property type="match status" value="1"/>
</dbReference>
<comment type="caution">
    <text evidence="13">The sequence shown here is derived from an EMBL/GenBank/DDBJ whole genome shotgun (WGS) entry which is preliminary data.</text>
</comment>
<keyword evidence="3" id="KW-0819">tRNA processing</keyword>
<organism evidence="13 14">
    <name type="scientific">Limisphaera ngatamarikiensis</name>
    <dbReference type="NCBI Taxonomy" id="1324935"/>
    <lineage>
        <taxon>Bacteria</taxon>
        <taxon>Pseudomonadati</taxon>
        <taxon>Verrucomicrobiota</taxon>
        <taxon>Verrucomicrobiia</taxon>
        <taxon>Limisphaerales</taxon>
        <taxon>Limisphaeraceae</taxon>
        <taxon>Limisphaera</taxon>
    </lineage>
</organism>
<dbReference type="PANTHER" id="PTHR46173:SF1">
    <property type="entry name" value="CCA TRNA NUCLEOTIDYLTRANSFERASE 1, MITOCHONDRIAL"/>
    <property type="match status" value="1"/>
</dbReference>
<dbReference type="Gene3D" id="3.30.460.10">
    <property type="entry name" value="Beta Polymerase, domain 2"/>
    <property type="match status" value="1"/>
</dbReference>
<dbReference type="EMBL" id="JAAKYA010000052">
    <property type="protein sequence ID" value="NGO39313.1"/>
    <property type="molecule type" value="Genomic_DNA"/>
</dbReference>
<dbReference type="CDD" id="cd05398">
    <property type="entry name" value="NT_ClassII-CCAase"/>
    <property type="match status" value="1"/>
</dbReference>
<feature type="compositionally biased region" description="Low complexity" evidence="9">
    <location>
        <begin position="462"/>
        <end position="478"/>
    </location>
</feature>
<dbReference type="SUPFAM" id="SSF81301">
    <property type="entry name" value="Nucleotidyltransferase"/>
    <property type="match status" value="1"/>
</dbReference>
<dbReference type="RefSeq" id="WP_165107260.1">
    <property type="nucleotide sequence ID" value="NZ_JAAKYA010000052.1"/>
</dbReference>
<evidence type="ECO:0000256" key="2">
    <source>
        <dbReference type="ARBA" id="ARBA00022679"/>
    </source>
</evidence>
<dbReference type="Gene3D" id="1.10.3090.10">
    <property type="entry name" value="cca-adding enzyme, domain 2"/>
    <property type="match status" value="1"/>
</dbReference>
<evidence type="ECO:0000256" key="8">
    <source>
        <dbReference type="RuleBase" id="RU003953"/>
    </source>
</evidence>
<dbReference type="Pfam" id="PF12627">
    <property type="entry name" value="PolyA_pol_RNAbd"/>
    <property type="match status" value="1"/>
</dbReference>
<evidence type="ECO:0000256" key="1">
    <source>
        <dbReference type="ARBA" id="ARBA00001946"/>
    </source>
</evidence>
<feature type="domain" description="Poly A polymerase head" evidence="10">
    <location>
        <begin position="24"/>
        <end position="143"/>
    </location>
</feature>
<reference evidence="13 14" key="1">
    <citation type="submission" date="2020-02" db="EMBL/GenBank/DDBJ databases">
        <title>Draft genome sequence of Limisphaera ngatamarikiensis NGM72.4T, a thermophilic Verrucomicrobia grouped in subdivision 3.</title>
        <authorList>
            <person name="Carere C.R."/>
            <person name="Steen J."/>
            <person name="Hugenholtz P."/>
            <person name="Stott M.B."/>
        </authorList>
    </citation>
    <scope>NUCLEOTIDE SEQUENCE [LARGE SCALE GENOMIC DNA]</scope>
    <source>
        <strain evidence="13 14">NGM72.4</strain>
    </source>
</reference>
<keyword evidence="14" id="KW-1185">Reference proteome</keyword>
<evidence type="ECO:0000256" key="4">
    <source>
        <dbReference type="ARBA" id="ARBA00022695"/>
    </source>
</evidence>
<protein>
    <submittedName>
        <fullName evidence="13">CCA tRNA nucleotidyltransferase</fullName>
    </submittedName>
</protein>
<dbReference type="SUPFAM" id="SSF81891">
    <property type="entry name" value="Poly A polymerase C-terminal region-like"/>
    <property type="match status" value="1"/>
</dbReference>
<evidence type="ECO:0000256" key="6">
    <source>
        <dbReference type="ARBA" id="ARBA00022741"/>
    </source>
</evidence>
<evidence type="ECO:0000313" key="14">
    <source>
        <dbReference type="Proteomes" id="UP000477311"/>
    </source>
</evidence>